<evidence type="ECO:0000313" key="3">
    <source>
        <dbReference type="Proteomes" id="UP000054683"/>
    </source>
</evidence>
<dbReference type="Gene3D" id="3.10.310.10">
    <property type="entry name" value="Diaminopimelate Epimerase, Chain A, domain 1"/>
    <property type="match status" value="2"/>
</dbReference>
<proteinExistence type="inferred from homology"/>
<dbReference type="PANTHER" id="PTHR33442">
    <property type="entry name" value="TRANS-3-HYDROXY-L-PROLINE DEHYDRATASE"/>
    <property type="match status" value="1"/>
</dbReference>
<dbReference type="AlphaFoldDB" id="A0A158FJD9"/>
<evidence type="ECO:0000256" key="1">
    <source>
        <dbReference type="ARBA" id="ARBA00007529"/>
    </source>
</evidence>
<name>A0A158FJD9_9BURK</name>
<accession>A0A158FJD9</accession>
<dbReference type="Pfam" id="PF05544">
    <property type="entry name" value="Pro_racemase"/>
    <property type="match status" value="1"/>
</dbReference>
<protein>
    <submittedName>
        <fullName evidence="2">Proline racemase</fullName>
    </submittedName>
</protein>
<organism evidence="2 3">
    <name type="scientific">Caballeronia udeis</name>
    <dbReference type="NCBI Taxonomy" id="1232866"/>
    <lineage>
        <taxon>Bacteria</taxon>
        <taxon>Pseudomonadati</taxon>
        <taxon>Pseudomonadota</taxon>
        <taxon>Betaproteobacteria</taxon>
        <taxon>Burkholderiales</taxon>
        <taxon>Burkholderiaceae</taxon>
        <taxon>Caballeronia</taxon>
    </lineage>
</organism>
<gene>
    <name evidence="2" type="ORF">AWB69_01281</name>
</gene>
<dbReference type="Proteomes" id="UP000054683">
    <property type="component" value="Unassembled WGS sequence"/>
</dbReference>
<dbReference type="InterPro" id="IPR008794">
    <property type="entry name" value="Pro_racemase_fam"/>
</dbReference>
<dbReference type="SUPFAM" id="SSF54506">
    <property type="entry name" value="Diaminopimelate epimerase-like"/>
    <property type="match status" value="1"/>
</dbReference>
<dbReference type="GO" id="GO:0047580">
    <property type="term" value="F:4-hydroxyproline epimerase activity"/>
    <property type="evidence" value="ECO:0007669"/>
    <property type="project" value="TreeGrafter"/>
</dbReference>
<evidence type="ECO:0000313" key="2">
    <source>
        <dbReference type="EMBL" id="SAL19992.1"/>
    </source>
</evidence>
<comment type="similarity">
    <text evidence="1">Belongs to the proline racemase family.</text>
</comment>
<dbReference type="EMBL" id="FCOK02000005">
    <property type="protein sequence ID" value="SAL19992.1"/>
    <property type="molecule type" value="Genomic_DNA"/>
</dbReference>
<dbReference type="PANTHER" id="PTHR33442:SF5">
    <property type="entry name" value="BIFUNCTIONAL TRANS-3-HYDROXY-L-PROLINE DEHYDRATASE_2-EPIMERASE"/>
    <property type="match status" value="1"/>
</dbReference>
<sequence>MSGGNTICVVTALLELGMAPMQGPKTTALLDTPAGLVTARAACKNGRCIGVSLEMVPAFVERLDFEVGRTRADIAFGGVYYALIDVNQIGLDIAPENARQLAESGVKHQGCYQSAGSASTV</sequence>
<reference evidence="2 3" key="1">
    <citation type="submission" date="2016-01" db="EMBL/GenBank/DDBJ databases">
        <authorList>
            <person name="Oliw E.H."/>
        </authorList>
    </citation>
    <scope>NUCLEOTIDE SEQUENCE [LARGE SCALE GENOMIC DNA]</scope>
    <source>
        <strain evidence="2">LMG 27134</strain>
    </source>
</reference>